<evidence type="ECO:0000313" key="7">
    <source>
        <dbReference type="Proteomes" id="UP000245680"/>
    </source>
</evidence>
<keyword evidence="2" id="KW-0378">Hydrolase</keyword>
<dbReference type="RefSeq" id="WP_109811230.1">
    <property type="nucleotide sequence ID" value="NZ_QGKU01000030.1"/>
</dbReference>
<evidence type="ECO:0000256" key="3">
    <source>
        <dbReference type="ARBA" id="ARBA00022840"/>
    </source>
</evidence>
<dbReference type="OrthoDB" id="9768696at2"/>
<dbReference type="PANTHER" id="PTHR43309">
    <property type="entry name" value="5-OXOPROLINASE SUBUNIT C"/>
    <property type="match status" value="1"/>
</dbReference>
<dbReference type="GO" id="GO:0005524">
    <property type="term" value="F:ATP binding"/>
    <property type="evidence" value="ECO:0007669"/>
    <property type="project" value="UniProtKB-KW"/>
</dbReference>
<feature type="domain" description="Carboxyltransferase" evidence="5">
    <location>
        <begin position="26"/>
        <end position="300"/>
    </location>
</feature>
<dbReference type="InterPro" id="IPR003778">
    <property type="entry name" value="CT_A_B"/>
</dbReference>
<dbReference type="Proteomes" id="UP000245680">
    <property type="component" value="Unassembled WGS sequence"/>
</dbReference>
<dbReference type="Pfam" id="PF02626">
    <property type="entry name" value="CT_A_B"/>
    <property type="match status" value="1"/>
</dbReference>
<dbReference type="InterPro" id="IPR029000">
    <property type="entry name" value="Cyclophilin-like_dom_sf"/>
</dbReference>
<evidence type="ECO:0000256" key="1">
    <source>
        <dbReference type="ARBA" id="ARBA00022741"/>
    </source>
</evidence>
<sequence>MTPALDLTETGPHMTVQDTGRSGTLSFGLSRGGAADRHALAEGAALLGQGTEHAALELAGMGGAVTARGDLVVALTGAVMRAEIDGAPAAWNACHALRDGQTLRIGPATRGNYGYVSVGGGLLSPTLLGSRSMNPVAGVGAPLEPGTRLAVGGAGMSRAGLGLAPLDRFGGGALRVLRGPQTGLFTAGMLKRFEETTFRRDPRSNRQAARLAQDGAGFIAEGGLSVLSDIIVPGDIQITGDGTPFVLMPDCQTAGGYPRLGTVLPCDLPRVAQAGPGDTLRFAFVDRETALGAQRAAEAACGALTRSVAPIVRDPSGIADLLSYQLVDGVTAGDDLS</sequence>
<protein>
    <submittedName>
        <fullName evidence="6">Urea amidolyase</fullName>
    </submittedName>
</protein>
<keyword evidence="3" id="KW-0067">ATP-binding</keyword>
<dbReference type="GO" id="GO:0016787">
    <property type="term" value="F:hydrolase activity"/>
    <property type="evidence" value="ECO:0007669"/>
    <property type="project" value="UniProtKB-KW"/>
</dbReference>
<dbReference type="EMBL" id="QGKU01000030">
    <property type="protein sequence ID" value="PWR03196.1"/>
    <property type="molecule type" value="Genomic_DNA"/>
</dbReference>
<keyword evidence="6" id="KW-0456">Lyase</keyword>
<dbReference type="InterPro" id="IPR052708">
    <property type="entry name" value="PxpC"/>
</dbReference>
<gene>
    <name evidence="6" type="ORF">DKT77_08280</name>
</gene>
<reference evidence="6 7" key="1">
    <citation type="submission" date="2018-05" db="EMBL/GenBank/DDBJ databases">
        <title>Rhodobacteraceae gen. nov., sp. nov. isolated from sea water.</title>
        <authorList>
            <person name="Ren Y."/>
        </authorList>
    </citation>
    <scope>NUCLEOTIDE SEQUENCE [LARGE SCALE GENOMIC DNA]</scope>
    <source>
        <strain evidence="6 7">TG-679</strain>
    </source>
</reference>
<dbReference type="SMART" id="SM00797">
    <property type="entry name" value="AHS2"/>
    <property type="match status" value="1"/>
</dbReference>
<evidence type="ECO:0000256" key="2">
    <source>
        <dbReference type="ARBA" id="ARBA00022801"/>
    </source>
</evidence>
<evidence type="ECO:0000259" key="5">
    <source>
        <dbReference type="SMART" id="SM00797"/>
    </source>
</evidence>
<dbReference type="GO" id="GO:0016829">
    <property type="term" value="F:lyase activity"/>
    <property type="evidence" value="ECO:0007669"/>
    <property type="project" value="UniProtKB-KW"/>
</dbReference>
<dbReference type="AlphaFoldDB" id="A0A2V2LJ25"/>
<name>A0A2V2LJ25_9RHOB</name>
<dbReference type="SUPFAM" id="SSF50891">
    <property type="entry name" value="Cyclophilin-like"/>
    <property type="match status" value="1"/>
</dbReference>
<evidence type="ECO:0000256" key="4">
    <source>
        <dbReference type="SAM" id="MobiDB-lite"/>
    </source>
</evidence>
<comment type="caution">
    <text evidence="6">The sequence shown here is derived from an EMBL/GenBank/DDBJ whole genome shotgun (WGS) entry which is preliminary data.</text>
</comment>
<accession>A0A2V2LJ25</accession>
<keyword evidence="1" id="KW-0547">Nucleotide-binding</keyword>
<dbReference type="PANTHER" id="PTHR43309:SF3">
    <property type="entry name" value="5-OXOPROLINASE SUBUNIT C"/>
    <property type="match status" value="1"/>
</dbReference>
<evidence type="ECO:0000313" key="6">
    <source>
        <dbReference type="EMBL" id="PWR03196.1"/>
    </source>
</evidence>
<feature type="region of interest" description="Disordered" evidence="4">
    <location>
        <begin position="1"/>
        <end position="22"/>
    </location>
</feature>
<keyword evidence="7" id="KW-1185">Reference proteome</keyword>
<dbReference type="Gene3D" id="2.40.100.10">
    <property type="entry name" value="Cyclophilin-like"/>
    <property type="match status" value="1"/>
</dbReference>
<organism evidence="6 7">
    <name type="scientific">Meridianimarinicoccus roseus</name>
    <dbReference type="NCBI Taxonomy" id="2072018"/>
    <lineage>
        <taxon>Bacteria</taxon>
        <taxon>Pseudomonadati</taxon>
        <taxon>Pseudomonadota</taxon>
        <taxon>Alphaproteobacteria</taxon>
        <taxon>Rhodobacterales</taxon>
        <taxon>Paracoccaceae</taxon>
        <taxon>Meridianimarinicoccus</taxon>
    </lineage>
</organism>
<proteinExistence type="predicted"/>